<dbReference type="EMBL" id="MU266866">
    <property type="protein sequence ID" value="KAH7918052.1"/>
    <property type="molecule type" value="Genomic_DNA"/>
</dbReference>
<dbReference type="Proteomes" id="UP000790709">
    <property type="component" value="Unassembled WGS sequence"/>
</dbReference>
<organism evidence="1 2">
    <name type="scientific">Leucogyrophana mollusca</name>
    <dbReference type="NCBI Taxonomy" id="85980"/>
    <lineage>
        <taxon>Eukaryota</taxon>
        <taxon>Fungi</taxon>
        <taxon>Dikarya</taxon>
        <taxon>Basidiomycota</taxon>
        <taxon>Agaricomycotina</taxon>
        <taxon>Agaricomycetes</taxon>
        <taxon>Agaricomycetidae</taxon>
        <taxon>Boletales</taxon>
        <taxon>Boletales incertae sedis</taxon>
        <taxon>Leucogyrophana</taxon>
    </lineage>
</organism>
<gene>
    <name evidence="1" type="ORF">BV22DRAFT_1051998</name>
</gene>
<reference evidence="1" key="1">
    <citation type="journal article" date="2021" name="New Phytol.">
        <title>Evolutionary innovations through gain and loss of genes in the ectomycorrhizal Boletales.</title>
        <authorList>
            <person name="Wu G."/>
            <person name="Miyauchi S."/>
            <person name="Morin E."/>
            <person name="Kuo A."/>
            <person name="Drula E."/>
            <person name="Varga T."/>
            <person name="Kohler A."/>
            <person name="Feng B."/>
            <person name="Cao Y."/>
            <person name="Lipzen A."/>
            <person name="Daum C."/>
            <person name="Hundley H."/>
            <person name="Pangilinan J."/>
            <person name="Johnson J."/>
            <person name="Barry K."/>
            <person name="LaButti K."/>
            <person name="Ng V."/>
            <person name="Ahrendt S."/>
            <person name="Min B."/>
            <person name="Choi I.G."/>
            <person name="Park H."/>
            <person name="Plett J.M."/>
            <person name="Magnuson J."/>
            <person name="Spatafora J.W."/>
            <person name="Nagy L.G."/>
            <person name="Henrissat B."/>
            <person name="Grigoriev I.V."/>
            <person name="Yang Z.L."/>
            <person name="Xu J."/>
            <person name="Martin F.M."/>
        </authorList>
    </citation>
    <scope>NUCLEOTIDE SEQUENCE</scope>
    <source>
        <strain evidence="1">KUC20120723A-06</strain>
    </source>
</reference>
<keyword evidence="2" id="KW-1185">Reference proteome</keyword>
<accession>A0ACB8AXE7</accession>
<evidence type="ECO:0000313" key="1">
    <source>
        <dbReference type="EMBL" id="KAH7918052.1"/>
    </source>
</evidence>
<sequence length="149" mass="16570">MHDYLEFGVPLKRQGGVCIWGHRDRQVFAEGDTFVIRQEPVAGVRAAQQPVSRVGLNVVNLVEGYPAPCKVLGNVFLCQVVDVSFELHRFERWGNGPCEHGQVFAVQPRYQGQQAEAVLEYGMPPLIGLTNLRNSGVSPELNRCPELGR</sequence>
<proteinExistence type="predicted"/>
<name>A0ACB8AXE7_9AGAM</name>
<protein>
    <submittedName>
        <fullName evidence="1">Uncharacterized protein</fullName>
    </submittedName>
</protein>
<comment type="caution">
    <text evidence="1">The sequence shown here is derived from an EMBL/GenBank/DDBJ whole genome shotgun (WGS) entry which is preliminary data.</text>
</comment>
<evidence type="ECO:0000313" key="2">
    <source>
        <dbReference type="Proteomes" id="UP000790709"/>
    </source>
</evidence>